<dbReference type="OrthoDB" id="5569911at2759"/>
<feature type="compositionally biased region" description="Polar residues" evidence="2">
    <location>
        <begin position="312"/>
        <end position="325"/>
    </location>
</feature>
<dbReference type="AlphaFoldDB" id="A0A8K0XN96"/>
<evidence type="ECO:0000256" key="2">
    <source>
        <dbReference type="SAM" id="MobiDB-lite"/>
    </source>
</evidence>
<feature type="coiled-coil region" evidence="1">
    <location>
        <begin position="892"/>
        <end position="944"/>
    </location>
</feature>
<feature type="region of interest" description="Disordered" evidence="2">
    <location>
        <begin position="1"/>
        <end position="70"/>
    </location>
</feature>
<keyword evidence="1" id="KW-0175">Coiled coil</keyword>
<feature type="compositionally biased region" description="Polar residues" evidence="2">
    <location>
        <begin position="99"/>
        <end position="111"/>
    </location>
</feature>
<feature type="compositionally biased region" description="Low complexity" evidence="2">
    <location>
        <begin position="47"/>
        <end position="62"/>
    </location>
</feature>
<feature type="coiled-coil region" evidence="1">
    <location>
        <begin position="793"/>
        <end position="848"/>
    </location>
</feature>
<feature type="region of interest" description="Disordered" evidence="2">
    <location>
        <begin position="297"/>
        <end position="338"/>
    </location>
</feature>
<evidence type="ECO:0000256" key="1">
    <source>
        <dbReference type="SAM" id="Coils"/>
    </source>
</evidence>
<dbReference type="EMBL" id="JAEVFJ010000024">
    <property type="protein sequence ID" value="KAH8094933.1"/>
    <property type="molecule type" value="Genomic_DNA"/>
</dbReference>
<dbReference type="Proteomes" id="UP000813824">
    <property type="component" value="Unassembled WGS sequence"/>
</dbReference>
<accession>A0A8K0XN96</accession>
<feature type="domain" description="Up-regulated during septation protein 1" evidence="3">
    <location>
        <begin position="183"/>
        <end position="294"/>
    </location>
</feature>
<dbReference type="PANTHER" id="PTHR23159">
    <property type="entry name" value="CENTROSOMAL PROTEIN 2"/>
    <property type="match status" value="1"/>
</dbReference>
<dbReference type="PANTHER" id="PTHR23159:SF31">
    <property type="entry name" value="CENTROSOME-ASSOCIATED PROTEIN CEP250 ISOFORM X1"/>
    <property type="match status" value="1"/>
</dbReference>
<feature type="compositionally biased region" description="Low complexity" evidence="2">
    <location>
        <begin position="708"/>
        <end position="726"/>
    </location>
</feature>
<feature type="compositionally biased region" description="Polar residues" evidence="2">
    <location>
        <begin position="117"/>
        <end position="138"/>
    </location>
</feature>
<feature type="compositionally biased region" description="Low complexity" evidence="2">
    <location>
        <begin position="13"/>
        <end position="22"/>
    </location>
</feature>
<feature type="region of interest" description="Disordered" evidence="2">
    <location>
        <begin position="88"/>
        <end position="172"/>
    </location>
</feature>
<evidence type="ECO:0000259" key="3">
    <source>
        <dbReference type="Pfam" id="PF15456"/>
    </source>
</evidence>
<gene>
    <name evidence="4" type="ORF">BXZ70DRAFT_946685</name>
</gene>
<dbReference type="InterPro" id="IPR029191">
    <property type="entry name" value="Uds1"/>
</dbReference>
<protein>
    <submittedName>
        <fullName evidence="4">Up-regulated during septation-domain-containing protein</fullName>
    </submittedName>
</protein>
<feature type="region of interest" description="Disordered" evidence="2">
    <location>
        <begin position="696"/>
        <end position="727"/>
    </location>
</feature>
<feature type="compositionally biased region" description="Low complexity" evidence="2">
    <location>
        <begin position="326"/>
        <end position="338"/>
    </location>
</feature>
<dbReference type="Pfam" id="PF15456">
    <property type="entry name" value="Uds1"/>
    <property type="match status" value="1"/>
</dbReference>
<comment type="caution">
    <text evidence="4">The sequence shown here is derived from an EMBL/GenBank/DDBJ whole genome shotgun (WGS) entry which is preliminary data.</text>
</comment>
<sequence length="949" mass="104004">MNGVRRFLGGGATTPTTSGPPATLEPTTPPSSSTTPLFIQKGPSWPPTADSPSSSDQSPPQTLVELGSPKTTTAALFFRRDRQRSVAQLSSDDDFQAHPRSQATNGISTMNGGARSSAYSSHYGSPRNSGSPVAGTSSPSPPGRAPLPHRVSQLSKSGAGGSGSDSWKRSSSMMGSVRDDLLMSLLASEAIVDSRGYEVLSAEEVEELKKEHQVLQSRLEAMSKKLALETKMRDAALSLSKANASFKGASKQSTEQLDTANRKVDTSQKEVWKISERVNEVQRRLLEHRASVLSQSLRNLERKNAPAESDGDSSNLTSGYSSPNRSMQMSPTSSSMTSVLSSPAKAKFDGAHFFAGHSDAVLPRLPGVAGGVPPQVVTELEEKLKTAEEALKEANAKRGELSREVSMLQLEKEQIETTLGMDVQSAEDTIHALEQERERMGDAQVKAFEEQSEVWMRDRVELDERRREVSSLKKRLEEMEERSTLSADVESRLEEEREHFRSELARRELEMDDARVMWEADRTAWEVERETTEQELRTLKVQLQQASAGKEARVQLDACTSALQDLLQSHAIPLVSRDGSIPTLVASIGAHLHGLNSRLQANLKAQEEWSAVRTRLEEDIRSGMDKREALYGELDQARKERDEAKVEARNLQADLQAATFTAATSLPRGTTVEYTGDAAAIVAILRPIWSTLPSPEARAGKMGSRFRTGSPTSSPVSTKPGSSSLSEMDVRTLKTLYDPKGFPSPSLSGSTGGPAFSVESFAERVQALIADDRALIERLIRFAQAHDLLKKNAERAQKLAQESNGALETYQKQVKMLEDRNRTLLAKQASLQDEVHHLQEALDRVMAEKLEIETHAAEQAETCAQLTEANNTLSARALNLAQEAASSTDHVRKQLERQLADANSALSAAKAEVESVRQSQQMTQMAMMEELNSIQTENDNLRNQLRAKK</sequence>
<feature type="coiled-coil region" evidence="1">
    <location>
        <begin position="377"/>
        <end position="549"/>
    </location>
</feature>
<name>A0A8K0XN96_9AGAR</name>
<reference evidence="4" key="1">
    <citation type="journal article" date="2021" name="New Phytol.">
        <title>Evolutionary innovations through gain and loss of genes in the ectomycorrhizal Boletales.</title>
        <authorList>
            <person name="Wu G."/>
            <person name="Miyauchi S."/>
            <person name="Morin E."/>
            <person name="Kuo A."/>
            <person name="Drula E."/>
            <person name="Varga T."/>
            <person name="Kohler A."/>
            <person name="Feng B."/>
            <person name="Cao Y."/>
            <person name="Lipzen A."/>
            <person name="Daum C."/>
            <person name="Hundley H."/>
            <person name="Pangilinan J."/>
            <person name="Johnson J."/>
            <person name="Barry K."/>
            <person name="LaButti K."/>
            <person name="Ng V."/>
            <person name="Ahrendt S."/>
            <person name="Min B."/>
            <person name="Choi I.G."/>
            <person name="Park H."/>
            <person name="Plett J.M."/>
            <person name="Magnuson J."/>
            <person name="Spatafora J.W."/>
            <person name="Nagy L.G."/>
            <person name="Henrissat B."/>
            <person name="Grigoriev I.V."/>
            <person name="Yang Z.L."/>
            <person name="Xu J."/>
            <person name="Martin F.M."/>
        </authorList>
    </citation>
    <scope>NUCLEOTIDE SEQUENCE</scope>
    <source>
        <strain evidence="4">KKN 215</strain>
    </source>
</reference>
<feature type="coiled-coil region" evidence="1">
    <location>
        <begin position="627"/>
        <end position="661"/>
    </location>
</feature>
<proteinExistence type="predicted"/>
<keyword evidence="5" id="KW-1185">Reference proteome</keyword>
<organism evidence="4 5">
    <name type="scientific">Cristinia sonorae</name>
    <dbReference type="NCBI Taxonomy" id="1940300"/>
    <lineage>
        <taxon>Eukaryota</taxon>
        <taxon>Fungi</taxon>
        <taxon>Dikarya</taxon>
        <taxon>Basidiomycota</taxon>
        <taxon>Agaricomycotina</taxon>
        <taxon>Agaricomycetes</taxon>
        <taxon>Agaricomycetidae</taxon>
        <taxon>Agaricales</taxon>
        <taxon>Pleurotineae</taxon>
        <taxon>Stephanosporaceae</taxon>
        <taxon>Cristinia</taxon>
    </lineage>
</organism>
<evidence type="ECO:0000313" key="4">
    <source>
        <dbReference type="EMBL" id="KAH8094933.1"/>
    </source>
</evidence>
<evidence type="ECO:0000313" key="5">
    <source>
        <dbReference type="Proteomes" id="UP000813824"/>
    </source>
</evidence>